<evidence type="ECO:0000313" key="3">
    <source>
        <dbReference type="Proteomes" id="UP000216063"/>
    </source>
</evidence>
<dbReference type="InterPro" id="IPR006674">
    <property type="entry name" value="HD_domain"/>
</dbReference>
<organism evidence="2 3">
    <name type="scientific">Mycolicibacterium sphagni</name>
    <dbReference type="NCBI Taxonomy" id="1786"/>
    <lineage>
        <taxon>Bacteria</taxon>
        <taxon>Bacillati</taxon>
        <taxon>Actinomycetota</taxon>
        <taxon>Actinomycetes</taxon>
        <taxon>Mycobacteriales</taxon>
        <taxon>Mycobacteriaceae</taxon>
        <taxon>Mycolicibacterium</taxon>
    </lineage>
</organism>
<dbReference type="CDD" id="cd00077">
    <property type="entry name" value="HDc"/>
    <property type="match status" value="1"/>
</dbReference>
<keyword evidence="3" id="KW-1185">Reference proteome</keyword>
<gene>
    <name evidence="2" type="ORF">CG716_20860</name>
</gene>
<reference evidence="2 3" key="1">
    <citation type="submission" date="2017-07" db="EMBL/GenBank/DDBJ databases">
        <title>The new phylogeny of genus Mycobacterium.</title>
        <authorList>
            <person name="Tortoli E."/>
            <person name="Trovato A."/>
            <person name="Cirillo D.M."/>
        </authorList>
    </citation>
    <scope>NUCLEOTIDE SEQUENCE [LARGE SCALE GENOMIC DNA]</scope>
    <source>
        <strain evidence="2 3">ATCC 33027</strain>
    </source>
</reference>
<proteinExistence type="predicted"/>
<dbReference type="GO" id="GO:0016787">
    <property type="term" value="F:hydrolase activity"/>
    <property type="evidence" value="ECO:0007669"/>
    <property type="project" value="UniProtKB-KW"/>
</dbReference>
<evidence type="ECO:0000259" key="1">
    <source>
        <dbReference type="Pfam" id="PF01966"/>
    </source>
</evidence>
<feature type="domain" description="HD" evidence="1">
    <location>
        <begin position="31"/>
        <end position="118"/>
    </location>
</feature>
<keyword evidence="2" id="KW-0378">Hydrolase</keyword>
<evidence type="ECO:0000313" key="2">
    <source>
        <dbReference type="EMBL" id="OYN76651.1"/>
    </source>
</evidence>
<dbReference type="AlphaFoldDB" id="A0A255DDE7"/>
<dbReference type="PANTHER" id="PTHR35569">
    <property type="entry name" value="CYANAMIDE HYDRATASE DDI2-RELATED"/>
    <property type="match status" value="1"/>
</dbReference>
<dbReference type="Gene3D" id="1.10.3210.10">
    <property type="entry name" value="Hypothetical protein af1432"/>
    <property type="match status" value="1"/>
</dbReference>
<comment type="caution">
    <text evidence="2">The sequence shown here is derived from an EMBL/GenBank/DDBJ whole genome shotgun (WGS) entry which is preliminary data.</text>
</comment>
<dbReference type="PANTHER" id="PTHR35569:SF1">
    <property type="entry name" value="CYANAMIDE HYDRATASE DDI2-RELATED"/>
    <property type="match status" value="1"/>
</dbReference>
<dbReference type="OrthoDB" id="8478129at2"/>
<dbReference type="SUPFAM" id="SSF109604">
    <property type="entry name" value="HD-domain/PDEase-like"/>
    <property type="match status" value="1"/>
</dbReference>
<dbReference type="Pfam" id="PF01966">
    <property type="entry name" value="HD"/>
    <property type="match status" value="1"/>
</dbReference>
<protein>
    <submittedName>
        <fullName evidence="2">Phosphohydrolase</fullName>
    </submittedName>
</protein>
<dbReference type="Proteomes" id="UP000216063">
    <property type="component" value="Unassembled WGS sequence"/>
</dbReference>
<dbReference type="InterPro" id="IPR003607">
    <property type="entry name" value="HD/PDEase_dom"/>
</dbReference>
<accession>A0A255DDE7</accession>
<name>A0A255DDE7_9MYCO</name>
<dbReference type="EMBL" id="NOZR01000020">
    <property type="protein sequence ID" value="OYN76651.1"/>
    <property type="molecule type" value="Genomic_DNA"/>
</dbReference>
<sequence length="231" mass="24874">MTDWAQWNLPDSDICSAAMKLAIDVSPAFIANHCVRSYLFGRELAAADGQRAGVDYDDELVFLSCLLHDLGVTAHGGGDQRFEVDGADAAARFLREHGTGEVSVQTVWQTIALHTSAGLAHRFGPVQALSQRGIVLDINGFDKHRVSAGFAERVHDTWPRHDLGYAIAEAIARDAQVNPTKAPPLSFPAHLNQLINDAPAPTFLDLVANSGWGDQPPQSRIVANRSGSVST</sequence>